<organism evidence="2 3">
    <name type="scientific">Rehaibacterium terrae</name>
    <dbReference type="NCBI Taxonomy" id="1341696"/>
    <lineage>
        <taxon>Bacteria</taxon>
        <taxon>Pseudomonadati</taxon>
        <taxon>Pseudomonadota</taxon>
        <taxon>Gammaproteobacteria</taxon>
        <taxon>Lysobacterales</taxon>
        <taxon>Lysobacteraceae</taxon>
        <taxon>Rehaibacterium</taxon>
    </lineage>
</organism>
<evidence type="ECO:0000313" key="2">
    <source>
        <dbReference type="EMBL" id="MBB5014427.1"/>
    </source>
</evidence>
<keyword evidence="3" id="KW-1185">Reference proteome</keyword>
<name>A0A7W7V710_9GAMM</name>
<keyword evidence="1" id="KW-0472">Membrane</keyword>
<protein>
    <submittedName>
        <fullName evidence="2">Uncharacterized protein</fullName>
    </submittedName>
</protein>
<reference evidence="2 3" key="1">
    <citation type="submission" date="2020-08" db="EMBL/GenBank/DDBJ databases">
        <title>Genomic Encyclopedia of Type Strains, Phase IV (KMG-IV): sequencing the most valuable type-strain genomes for metagenomic binning, comparative biology and taxonomic classification.</title>
        <authorList>
            <person name="Goeker M."/>
        </authorList>
    </citation>
    <scope>NUCLEOTIDE SEQUENCE [LARGE SCALE GENOMIC DNA]</scope>
    <source>
        <strain evidence="2 3">DSM 25897</strain>
    </source>
</reference>
<gene>
    <name evidence="2" type="ORF">HNQ58_000301</name>
</gene>
<evidence type="ECO:0000256" key="1">
    <source>
        <dbReference type="SAM" id="Phobius"/>
    </source>
</evidence>
<comment type="caution">
    <text evidence="2">The sequence shown here is derived from an EMBL/GenBank/DDBJ whole genome shotgun (WGS) entry which is preliminary data.</text>
</comment>
<dbReference type="RefSeq" id="WP_281379536.1">
    <property type="nucleotide sequence ID" value="NZ_JACHHX010000002.1"/>
</dbReference>
<dbReference type="Proteomes" id="UP000519004">
    <property type="component" value="Unassembled WGS sequence"/>
</dbReference>
<keyword evidence="1" id="KW-0812">Transmembrane</keyword>
<proteinExistence type="predicted"/>
<feature type="transmembrane region" description="Helical" evidence="1">
    <location>
        <begin position="23"/>
        <end position="40"/>
    </location>
</feature>
<sequence length="43" mass="4572">MPSIARTGPGFRPVAAAHTARDLPLRLLVALVIVLLALVIPRD</sequence>
<keyword evidence="1" id="KW-1133">Transmembrane helix</keyword>
<dbReference type="AlphaFoldDB" id="A0A7W7V710"/>
<dbReference type="EMBL" id="JACHHX010000002">
    <property type="protein sequence ID" value="MBB5014427.1"/>
    <property type="molecule type" value="Genomic_DNA"/>
</dbReference>
<accession>A0A7W7V710</accession>
<evidence type="ECO:0000313" key="3">
    <source>
        <dbReference type="Proteomes" id="UP000519004"/>
    </source>
</evidence>